<dbReference type="EMBL" id="FONY01000011">
    <property type="protein sequence ID" value="SFE97182.1"/>
    <property type="molecule type" value="Genomic_DNA"/>
</dbReference>
<organism evidence="2 3">
    <name type="scientific">Thermoflexibacter ruber</name>
    <dbReference type="NCBI Taxonomy" id="1003"/>
    <lineage>
        <taxon>Bacteria</taxon>
        <taxon>Pseudomonadati</taxon>
        <taxon>Bacteroidota</taxon>
        <taxon>Cytophagia</taxon>
        <taxon>Cytophagales</taxon>
        <taxon>Thermoflexibacteraceae</taxon>
        <taxon>Thermoflexibacter</taxon>
    </lineage>
</organism>
<gene>
    <name evidence="2" type="ORF">SAMN04488541_101181</name>
</gene>
<protein>
    <submittedName>
        <fullName evidence="2">Uncharacterized protein</fullName>
    </submittedName>
</protein>
<dbReference type="Proteomes" id="UP000199513">
    <property type="component" value="Unassembled WGS sequence"/>
</dbReference>
<keyword evidence="1" id="KW-0175">Coiled coil</keyword>
<name>A0A1I2EVR8_9BACT</name>
<reference evidence="2 3" key="1">
    <citation type="submission" date="2016-10" db="EMBL/GenBank/DDBJ databases">
        <authorList>
            <person name="de Groot N.N."/>
        </authorList>
    </citation>
    <scope>NUCLEOTIDE SEQUENCE [LARGE SCALE GENOMIC DNA]</scope>
    <source>
        <strain>GEY</strain>
        <strain evidence="3">DSM 9560</strain>
    </source>
</reference>
<accession>A0A1I2EVR8</accession>
<dbReference type="RefSeq" id="WP_091543554.1">
    <property type="nucleotide sequence ID" value="NZ_FONY01000011.1"/>
</dbReference>
<dbReference type="AlphaFoldDB" id="A0A1I2EVR8"/>
<feature type="coiled-coil region" evidence="1">
    <location>
        <begin position="24"/>
        <end position="88"/>
    </location>
</feature>
<evidence type="ECO:0000256" key="1">
    <source>
        <dbReference type="SAM" id="Coils"/>
    </source>
</evidence>
<evidence type="ECO:0000313" key="3">
    <source>
        <dbReference type="Proteomes" id="UP000199513"/>
    </source>
</evidence>
<dbReference type="STRING" id="1003.SAMN04488541_101181"/>
<sequence length="106" mass="12309">MENYDSYTNSRIDAVKDLIFGQNLREYEEKIQAIYAKMGQQNSQIQSEMNSLRSQLLENIANMESRMLAQIEEVRRATEAELNRQNEAHISKENLSSILSQIARNI</sequence>
<dbReference type="OrthoDB" id="1202506at2"/>
<evidence type="ECO:0000313" key="2">
    <source>
        <dbReference type="EMBL" id="SFE97182.1"/>
    </source>
</evidence>
<keyword evidence="3" id="KW-1185">Reference proteome</keyword>
<proteinExistence type="predicted"/>